<dbReference type="PANTHER" id="PTHR12289">
    <property type="entry name" value="METAXIN RELATED"/>
    <property type="match status" value="1"/>
</dbReference>
<name>A0A915Q6B8_9BILA</name>
<dbReference type="Pfam" id="PF17172">
    <property type="entry name" value="GST_N_4"/>
    <property type="match status" value="1"/>
</dbReference>
<evidence type="ECO:0000256" key="1">
    <source>
        <dbReference type="ARBA" id="ARBA00006475"/>
    </source>
</evidence>
<dbReference type="Proteomes" id="UP000887581">
    <property type="component" value="Unplaced"/>
</dbReference>
<dbReference type="InterPro" id="IPR012336">
    <property type="entry name" value="Thioredoxin-like_fold"/>
</dbReference>
<organism evidence="3 4">
    <name type="scientific">Setaria digitata</name>
    <dbReference type="NCBI Taxonomy" id="48799"/>
    <lineage>
        <taxon>Eukaryota</taxon>
        <taxon>Metazoa</taxon>
        <taxon>Ecdysozoa</taxon>
        <taxon>Nematoda</taxon>
        <taxon>Chromadorea</taxon>
        <taxon>Rhabditida</taxon>
        <taxon>Spirurina</taxon>
        <taxon>Spiruromorpha</taxon>
        <taxon>Filarioidea</taxon>
        <taxon>Setariidae</taxon>
        <taxon>Setaria</taxon>
    </lineage>
</organism>
<dbReference type="InterPro" id="IPR040079">
    <property type="entry name" value="Glutathione_S-Trfase"/>
</dbReference>
<comment type="similarity">
    <text evidence="1">Belongs to the FAX family.</text>
</comment>
<dbReference type="InterPro" id="IPR036249">
    <property type="entry name" value="Thioredoxin-like_sf"/>
</dbReference>
<accession>A0A915Q6B8</accession>
<dbReference type="SFLD" id="SFLDG01200">
    <property type="entry name" value="SUF1.1"/>
    <property type="match status" value="1"/>
</dbReference>
<dbReference type="PANTHER" id="PTHR12289:SF41">
    <property type="entry name" value="FAILED AXON CONNECTIONS-RELATED"/>
    <property type="match status" value="1"/>
</dbReference>
<keyword evidence="3" id="KW-1185">Reference proteome</keyword>
<dbReference type="SFLD" id="SFLDS00019">
    <property type="entry name" value="Glutathione_Transferase_(cytos"/>
    <property type="match status" value="1"/>
</dbReference>
<dbReference type="GO" id="GO:0005737">
    <property type="term" value="C:cytoplasm"/>
    <property type="evidence" value="ECO:0007669"/>
    <property type="project" value="TreeGrafter"/>
</dbReference>
<dbReference type="CDD" id="cd03080">
    <property type="entry name" value="GST_N_Metaxin_like"/>
    <property type="match status" value="1"/>
</dbReference>
<reference evidence="4" key="1">
    <citation type="submission" date="2022-11" db="UniProtKB">
        <authorList>
            <consortium name="WormBaseParasite"/>
        </authorList>
    </citation>
    <scope>IDENTIFICATION</scope>
</reference>
<dbReference type="InterPro" id="IPR026928">
    <property type="entry name" value="FAX/IsoI-like"/>
</dbReference>
<evidence type="ECO:0000313" key="3">
    <source>
        <dbReference type="Proteomes" id="UP000887581"/>
    </source>
</evidence>
<evidence type="ECO:0000259" key="2">
    <source>
        <dbReference type="Pfam" id="PF17172"/>
    </source>
</evidence>
<feature type="domain" description="Thioredoxin-like fold" evidence="2">
    <location>
        <begin position="77"/>
        <end position="169"/>
    </location>
</feature>
<dbReference type="SUPFAM" id="SSF52833">
    <property type="entry name" value="Thioredoxin-like"/>
    <property type="match status" value="1"/>
</dbReference>
<dbReference type="SFLD" id="SFLDG01180">
    <property type="entry name" value="SUF1"/>
    <property type="match status" value="1"/>
</dbReference>
<protein>
    <submittedName>
        <fullName evidence="4">Thioredoxin-like fold domain-containing protein</fullName>
    </submittedName>
</protein>
<sequence length="373" mass="43054">MGEMLIDSLRNQAYEFYEQLTPWGKVATAGGIAVVLYIPYRYLTGQRRKTPIKDDYTKGMVYLYQFPRMKYIPNISPFCLKLETWLRMADIQYENVCSWRTRSLEGTLPFLEHNGKEYPDSALAIRDMTRIFSKESMESHLSDEQKATYRAFEAMAENSLVMTVGYVLQMEHLDEVFQQISDDTFGILAPLWKFLLKMIISSKMAKKLKVVALGKHSREEVINIGMDDLKAISSHLGNRHYFAGFKPTKVDIGQIGMSVQRSSKRLPTGRGRLAVENPYGLIMKDRAQGRINLRTIDVRLCDQLRQPGVEPGSAPWEGAMIPLHHWRAQNNYLNQNFTVVYFGDIKLVFLMRLWLCSYGIRVFVLLVHLQICK</sequence>
<proteinExistence type="inferred from homology"/>
<dbReference type="AlphaFoldDB" id="A0A915Q6B8"/>
<dbReference type="WBParaSite" id="sdigi.contig697.g9525.t1">
    <property type="protein sequence ID" value="sdigi.contig697.g9525.t1"/>
    <property type="gene ID" value="sdigi.contig697.g9525"/>
</dbReference>
<evidence type="ECO:0000313" key="4">
    <source>
        <dbReference type="WBParaSite" id="sdigi.contig697.g9525.t1"/>
    </source>
</evidence>
<dbReference type="InterPro" id="IPR050931">
    <property type="entry name" value="Mito_Protein_Transport_Metaxin"/>
</dbReference>